<dbReference type="InterPro" id="IPR037171">
    <property type="entry name" value="NagB/RpiA_transferase-like"/>
</dbReference>
<organism evidence="2 3">
    <name type="scientific">Rhizobium setariae</name>
    <dbReference type="NCBI Taxonomy" id="2801340"/>
    <lineage>
        <taxon>Bacteria</taxon>
        <taxon>Pseudomonadati</taxon>
        <taxon>Pseudomonadota</taxon>
        <taxon>Alphaproteobacteria</taxon>
        <taxon>Hyphomicrobiales</taxon>
        <taxon>Rhizobiaceae</taxon>
        <taxon>Rhizobium/Agrobacterium group</taxon>
        <taxon>Rhizobium</taxon>
    </lineage>
</organism>
<comment type="caution">
    <text evidence="2">The sequence shown here is derived from an EMBL/GenBank/DDBJ whole genome shotgun (WGS) entry which is preliminary data.</text>
</comment>
<dbReference type="PANTHER" id="PTHR43475:SF1">
    <property type="entry name" value="METHYLTHIORIBOSE-1-PHOSPHATE ISOMERASE"/>
    <property type="match status" value="1"/>
</dbReference>
<dbReference type="Gene3D" id="3.40.50.10470">
    <property type="entry name" value="Translation initiation factor eif-2b, domain 2"/>
    <property type="match status" value="1"/>
</dbReference>
<dbReference type="SUPFAM" id="SSF100950">
    <property type="entry name" value="NagB/RpiA/CoA transferase-like"/>
    <property type="match status" value="1"/>
</dbReference>
<sequence>MDRNMGLEGIFAEDDLPRLIRRSGMADWLGDRVRILDRRQLPGRVDYVDCTTAEEVAAAIRDMVIQGAFSIAIAAGYGLALGARNATMAEIEATAAMLRATRPTGLALSRMLDAALAAARTVGTDRAAAIVALTDRAAAALARQGYETGRNACALIPDGATILTHCFPDRSYAYLLLAAKAEGKHYTIVCSETRPYLQGARLTALVATELGFPTHVITDGMGGYLMRENFVSHFITAADRVCLDGTVCNKIGTYQYALACADNDKPYIVLRQSGPDPDSRDESDIHVEMREGREVVEFLGQRTAPLAATGLYPTFDIVPPRLVRRIVTDRGDFAPDAVAAYFDRPTVVLDAVL</sequence>
<accession>A0A936YRK2</accession>
<dbReference type="InterPro" id="IPR000649">
    <property type="entry name" value="IF-2B-related"/>
</dbReference>
<dbReference type="RefSeq" id="WP_201664004.1">
    <property type="nucleotide sequence ID" value="NZ_JAEQNC010000025.1"/>
</dbReference>
<dbReference type="InterPro" id="IPR042529">
    <property type="entry name" value="IF_2B-like_C"/>
</dbReference>
<dbReference type="PANTHER" id="PTHR43475">
    <property type="entry name" value="METHYLTHIORIBOSE-1-PHOSPHATE ISOMERASE"/>
    <property type="match status" value="1"/>
</dbReference>
<proteinExistence type="inferred from homology"/>
<comment type="similarity">
    <text evidence="1">Belongs to the eIF-2B alpha/beta/delta subunits family.</text>
</comment>
<name>A0A936YRK2_9HYPH</name>
<dbReference type="InterPro" id="IPR027363">
    <property type="entry name" value="M1Pi_N"/>
</dbReference>
<dbReference type="AlphaFoldDB" id="A0A936YRK2"/>
<dbReference type="GO" id="GO:0019509">
    <property type="term" value="P:L-methionine salvage from methylthioadenosine"/>
    <property type="evidence" value="ECO:0007669"/>
    <property type="project" value="TreeGrafter"/>
</dbReference>
<dbReference type="EMBL" id="JAEQNC010000025">
    <property type="protein sequence ID" value="MBL0375460.1"/>
    <property type="molecule type" value="Genomic_DNA"/>
</dbReference>
<reference evidence="2" key="1">
    <citation type="submission" date="2021-01" db="EMBL/GenBank/DDBJ databases">
        <title>Rhizobium sp. strain KVB221 16S ribosomal RNA gene Genome sequencing and assembly.</title>
        <authorList>
            <person name="Kang M."/>
        </authorList>
    </citation>
    <scope>NUCLEOTIDE SEQUENCE</scope>
    <source>
        <strain evidence="2">KVB221</strain>
    </source>
</reference>
<gene>
    <name evidence="2" type="ORF">JJB09_25975</name>
</gene>
<dbReference type="Proteomes" id="UP000633219">
    <property type="component" value="Unassembled WGS sequence"/>
</dbReference>
<dbReference type="Gene3D" id="1.20.120.420">
    <property type="entry name" value="translation initiation factor eif-2b, domain 1"/>
    <property type="match status" value="1"/>
</dbReference>
<protein>
    <recommendedName>
        <fullName evidence="4">S-methyl-5-thioribose-1-phosphate isomerase</fullName>
    </recommendedName>
</protein>
<evidence type="ECO:0000256" key="1">
    <source>
        <dbReference type="RuleBase" id="RU003814"/>
    </source>
</evidence>
<dbReference type="GO" id="GO:0046523">
    <property type="term" value="F:S-methyl-5-thioribose-1-phosphate isomerase activity"/>
    <property type="evidence" value="ECO:0007669"/>
    <property type="project" value="TreeGrafter"/>
</dbReference>
<dbReference type="Pfam" id="PF01008">
    <property type="entry name" value="IF-2B"/>
    <property type="match status" value="1"/>
</dbReference>
<evidence type="ECO:0000313" key="2">
    <source>
        <dbReference type="EMBL" id="MBL0375460.1"/>
    </source>
</evidence>
<evidence type="ECO:0000313" key="3">
    <source>
        <dbReference type="Proteomes" id="UP000633219"/>
    </source>
</evidence>
<keyword evidence="3" id="KW-1185">Reference proteome</keyword>
<evidence type="ECO:0008006" key="4">
    <source>
        <dbReference type="Google" id="ProtNLM"/>
    </source>
</evidence>